<accession>A0A2A6RMQ2</accession>
<evidence type="ECO:0000313" key="1">
    <source>
        <dbReference type="EMBL" id="PDW04139.1"/>
    </source>
</evidence>
<keyword evidence="2" id="KW-1185">Reference proteome</keyword>
<sequence>MLLLNYSHPLTAEQEAQLGAMLAAPLVVRNLATHVDRTRPLAEVACELADLAELSSTAWQTTPFVLNPPALAPVALALLAEIHGRCGNFPTLLHVRPVADSLPTRYEIAELLNLQTVRDAARMRR</sequence>
<proteinExistence type="predicted"/>
<dbReference type="EMBL" id="NQWI01000015">
    <property type="protein sequence ID" value="PDW04139.1"/>
    <property type="molecule type" value="Genomic_DNA"/>
</dbReference>
<reference evidence="2" key="1">
    <citation type="submission" date="2017-08" db="EMBL/GenBank/DDBJ databases">
        <authorList>
            <person name="Grouzdev D.S."/>
            <person name="Gaisin V.A."/>
            <person name="Rysina M.S."/>
            <person name="Gorlenko V.M."/>
        </authorList>
    </citation>
    <scope>NUCLEOTIDE SEQUENCE [LARGE SCALE GENOMIC DNA]</scope>
    <source>
        <strain evidence="2">Kir15-3F</strain>
    </source>
</reference>
<dbReference type="AlphaFoldDB" id="A0A2A6RMQ2"/>
<organism evidence="1 2">
    <name type="scientific">Candidatus Viridilinea mediisalina</name>
    <dbReference type="NCBI Taxonomy" id="2024553"/>
    <lineage>
        <taxon>Bacteria</taxon>
        <taxon>Bacillati</taxon>
        <taxon>Chloroflexota</taxon>
        <taxon>Chloroflexia</taxon>
        <taxon>Chloroflexales</taxon>
        <taxon>Chloroflexineae</taxon>
        <taxon>Oscillochloridaceae</taxon>
        <taxon>Candidatus Viridilinea</taxon>
    </lineage>
</organism>
<protein>
    <submittedName>
        <fullName evidence="1">Uncharacterized protein</fullName>
    </submittedName>
</protein>
<gene>
    <name evidence="1" type="ORF">CJ255_05155</name>
</gene>
<evidence type="ECO:0000313" key="2">
    <source>
        <dbReference type="Proteomes" id="UP000220527"/>
    </source>
</evidence>
<dbReference type="OrthoDB" id="597445at2"/>
<dbReference type="Proteomes" id="UP000220527">
    <property type="component" value="Unassembled WGS sequence"/>
</dbReference>
<dbReference type="NCBIfam" id="NF040560">
    <property type="entry name" value="CAS_Csx15"/>
    <property type="match status" value="1"/>
</dbReference>
<comment type="caution">
    <text evidence="1">The sequence shown here is derived from an EMBL/GenBank/DDBJ whole genome shotgun (WGS) entry which is preliminary data.</text>
</comment>
<name>A0A2A6RMQ2_9CHLR</name>